<organism evidence="17 18">
    <name type="scientific">Acidocella aromatica</name>
    <dbReference type="NCBI Taxonomy" id="1303579"/>
    <lineage>
        <taxon>Bacteria</taxon>
        <taxon>Pseudomonadati</taxon>
        <taxon>Pseudomonadota</taxon>
        <taxon>Alphaproteobacteria</taxon>
        <taxon>Acetobacterales</taxon>
        <taxon>Acidocellaceae</taxon>
        <taxon>Acidocella</taxon>
    </lineage>
</organism>
<evidence type="ECO:0000256" key="13">
    <source>
        <dbReference type="PROSITE-ProRule" id="PRU00277"/>
    </source>
</evidence>
<dbReference type="GO" id="GO:0044183">
    <property type="term" value="F:protein folding chaperone"/>
    <property type="evidence" value="ECO:0007669"/>
    <property type="project" value="TreeGrafter"/>
</dbReference>
<feature type="coiled-coil region" evidence="15">
    <location>
        <begin position="130"/>
        <end position="157"/>
    </location>
</feature>
<dbReference type="InterPro" id="IPR008880">
    <property type="entry name" value="Trigger_fac_C"/>
</dbReference>
<evidence type="ECO:0000256" key="11">
    <source>
        <dbReference type="ARBA" id="ARBA00029986"/>
    </source>
</evidence>
<gene>
    <name evidence="12" type="primary">tig</name>
    <name evidence="17" type="ORF">HNP71_001122</name>
</gene>
<dbReference type="GO" id="GO:0051301">
    <property type="term" value="P:cell division"/>
    <property type="evidence" value="ECO:0007669"/>
    <property type="project" value="UniProtKB-KW"/>
</dbReference>
<dbReference type="InterPro" id="IPR008881">
    <property type="entry name" value="Trigger_fac_ribosome-bd_bac"/>
</dbReference>
<dbReference type="InterPro" id="IPR005215">
    <property type="entry name" value="Trig_fac"/>
</dbReference>
<keyword evidence="6 12" id="KW-0697">Rotamase</keyword>
<dbReference type="InterPro" id="IPR001179">
    <property type="entry name" value="PPIase_FKBP_dom"/>
</dbReference>
<dbReference type="RefSeq" id="WP_183265891.1">
    <property type="nucleotide sequence ID" value="NZ_JACHFJ010000003.1"/>
</dbReference>
<dbReference type="Gene3D" id="3.10.50.40">
    <property type="match status" value="1"/>
</dbReference>
<evidence type="ECO:0000256" key="12">
    <source>
        <dbReference type="HAMAP-Rule" id="MF_00303"/>
    </source>
</evidence>
<comment type="domain">
    <text evidence="12">Consists of 3 domains; the N-terminus binds the ribosome, the middle domain has PPIase activity, while the C-terminus has intrinsic chaperone activity on its own.</text>
</comment>
<evidence type="ECO:0000256" key="10">
    <source>
        <dbReference type="ARBA" id="ARBA00024849"/>
    </source>
</evidence>
<dbReference type="Gene3D" id="1.10.3120.10">
    <property type="entry name" value="Trigger factor, C-terminal domain"/>
    <property type="match status" value="1"/>
</dbReference>
<dbReference type="Pfam" id="PF05698">
    <property type="entry name" value="Trigger_C"/>
    <property type="match status" value="1"/>
</dbReference>
<evidence type="ECO:0000256" key="4">
    <source>
        <dbReference type="ARBA" id="ARBA00016902"/>
    </source>
</evidence>
<dbReference type="GO" id="GO:0043022">
    <property type="term" value="F:ribosome binding"/>
    <property type="evidence" value="ECO:0007669"/>
    <property type="project" value="TreeGrafter"/>
</dbReference>
<comment type="function">
    <text evidence="10 12">Involved in protein export. Acts as a chaperone by maintaining the newly synthesized protein in an open conformation. Functions as a peptidyl-prolyl cis-trans isomerase.</text>
</comment>
<comment type="similarity">
    <text evidence="2 12 14">Belongs to the FKBP-type PPIase family. Tig subfamily.</text>
</comment>
<dbReference type="GO" id="GO:0043335">
    <property type="term" value="P:protein unfolding"/>
    <property type="evidence" value="ECO:0007669"/>
    <property type="project" value="TreeGrafter"/>
</dbReference>
<dbReference type="FunFam" id="3.10.50.40:FF:000001">
    <property type="entry name" value="Trigger factor"/>
    <property type="match status" value="1"/>
</dbReference>
<comment type="catalytic activity">
    <reaction evidence="1 12 13">
        <text>[protein]-peptidylproline (omega=180) = [protein]-peptidylproline (omega=0)</text>
        <dbReference type="Rhea" id="RHEA:16237"/>
        <dbReference type="Rhea" id="RHEA-COMP:10747"/>
        <dbReference type="Rhea" id="RHEA-COMP:10748"/>
        <dbReference type="ChEBI" id="CHEBI:83833"/>
        <dbReference type="ChEBI" id="CHEBI:83834"/>
        <dbReference type="EC" id="5.2.1.8"/>
    </reaction>
</comment>
<proteinExistence type="inferred from homology"/>
<sequence>MQVTETLSEGLKRGFTVVVPEPELAAKRETRLAELSKTMQLPGFRPGKVPLSMVRKRYGEAVAAEVVDQAVNEAAGKLIEERGLRPAMQPKLDITKPGTESDLEFTLEMEVLPEVAVPDVSDITLTKPVAAVAEEKIDEALKNIASQRQSFKDVEEARPAAQGERLTVDFIGRIDGVAFEGGTAQDVGVIVAGPGFIPGFSEQLEGVTPGETKTITVTFPEEYGAQDLAGKTAEFEITAKSLAVAEVPAIDDELAKAVGLESLEELRGKVSEQISREYEQLTRLKLKRALLDALTGKAEFTAPESLVEAEFDAIWRQVEAEKAAGNADPEDAEKDEETLKAEYRAIADRRVRLGLLVAEIGRANNVTVADQELQRAMFNEAMRYGPQAMQVVEFFRKNPQQMERFRGPLFEDKVVDFLLSQVKQDEVTVTPEELAADAEA</sequence>
<accession>A0A840VMP9</accession>
<dbReference type="GO" id="GO:0015031">
    <property type="term" value="P:protein transport"/>
    <property type="evidence" value="ECO:0007669"/>
    <property type="project" value="UniProtKB-UniRule"/>
</dbReference>
<dbReference type="SUPFAM" id="SSF54534">
    <property type="entry name" value="FKBP-like"/>
    <property type="match status" value="1"/>
</dbReference>
<dbReference type="HAMAP" id="MF_00303">
    <property type="entry name" value="Trigger_factor_Tig"/>
    <property type="match status" value="1"/>
</dbReference>
<keyword evidence="15" id="KW-0175">Coiled coil</keyword>
<dbReference type="InterPro" id="IPR037041">
    <property type="entry name" value="Trigger_fac_C_sf"/>
</dbReference>
<dbReference type="PANTHER" id="PTHR30560:SF3">
    <property type="entry name" value="TRIGGER FACTOR-LIKE PROTEIN TIG, CHLOROPLASTIC"/>
    <property type="match status" value="1"/>
</dbReference>
<keyword evidence="18" id="KW-1185">Reference proteome</keyword>
<keyword evidence="5 12" id="KW-0132">Cell division</keyword>
<evidence type="ECO:0000313" key="17">
    <source>
        <dbReference type="EMBL" id="MBB5372871.1"/>
    </source>
</evidence>
<dbReference type="SUPFAM" id="SSF109998">
    <property type="entry name" value="Triger factor/SurA peptide-binding domain-like"/>
    <property type="match status" value="1"/>
</dbReference>
<evidence type="ECO:0000313" key="18">
    <source>
        <dbReference type="Proteomes" id="UP000553706"/>
    </source>
</evidence>
<dbReference type="SUPFAM" id="SSF102735">
    <property type="entry name" value="Trigger factor ribosome-binding domain"/>
    <property type="match status" value="1"/>
</dbReference>
<keyword evidence="12" id="KW-0963">Cytoplasm</keyword>
<dbReference type="PANTHER" id="PTHR30560">
    <property type="entry name" value="TRIGGER FACTOR CHAPERONE AND PEPTIDYL-PROLYL CIS/TRANS ISOMERASE"/>
    <property type="match status" value="1"/>
</dbReference>
<dbReference type="PIRSF" id="PIRSF003095">
    <property type="entry name" value="Trigger_factor"/>
    <property type="match status" value="1"/>
</dbReference>
<dbReference type="Pfam" id="PF00254">
    <property type="entry name" value="FKBP_C"/>
    <property type="match status" value="1"/>
</dbReference>
<evidence type="ECO:0000256" key="8">
    <source>
        <dbReference type="ARBA" id="ARBA00023235"/>
    </source>
</evidence>
<comment type="subcellular location">
    <subcellularLocation>
        <location evidence="12">Cytoplasm</location>
    </subcellularLocation>
    <text evidence="12">About half TF is bound to the ribosome near the polypeptide exit tunnel while the other half is free in the cytoplasm.</text>
</comment>
<keyword evidence="7 12" id="KW-0143">Chaperone</keyword>
<dbReference type="PROSITE" id="PS50059">
    <property type="entry name" value="FKBP_PPIASE"/>
    <property type="match status" value="1"/>
</dbReference>
<dbReference type="EMBL" id="JACHFJ010000003">
    <property type="protein sequence ID" value="MBB5372871.1"/>
    <property type="molecule type" value="Genomic_DNA"/>
</dbReference>
<dbReference type="Proteomes" id="UP000553706">
    <property type="component" value="Unassembled WGS sequence"/>
</dbReference>
<evidence type="ECO:0000256" key="3">
    <source>
        <dbReference type="ARBA" id="ARBA00013194"/>
    </source>
</evidence>
<evidence type="ECO:0000259" key="16">
    <source>
        <dbReference type="PROSITE" id="PS50059"/>
    </source>
</evidence>
<evidence type="ECO:0000256" key="9">
    <source>
        <dbReference type="ARBA" id="ARBA00023306"/>
    </source>
</evidence>
<evidence type="ECO:0000256" key="15">
    <source>
        <dbReference type="SAM" id="Coils"/>
    </source>
</evidence>
<dbReference type="NCBIfam" id="TIGR00115">
    <property type="entry name" value="tig"/>
    <property type="match status" value="1"/>
</dbReference>
<evidence type="ECO:0000256" key="2">
    <source>
        <dbReference type="ARBA" id="ARBA00005464"/>
    </source>
</evidence>
<dbReference type="Pfam" id="PF05697">
    <property type="entry name" value="Trigger_N"/>
    <property type="match status" value="1"/>
</dbReference>
<protein>
    <recommendedName>
        <fullName evidence="4 12">Trigger factor</fullName>
        <shortName evidence="12">TF</shortName>
        <ecNumber evidence="3 12">5.2.1.8</ecNumber>
    </recommendedName>
    <alternativeName>
        <fullName evidence="11 12">PPIase</fullName>
    </alternativeName>
</protein>
<dbReference type="InterPro" id="IPR036611">
    <property type="entry name" value="Trigger_fac_ribosome-bd_sf"/>
</dbReference>
<keyword evidence="9 12" id="KW-0131">Cell cycle</keyword>
<name>A0A840VMP9_9PROT</name>
<reference evidence="17 18" key="1">
    <citation type="submission" date="2020-08" db="EMBL/GenBank/DDBJ databases">
        <title>Genomic Encyclopedia of Type Strains, Phase IV (KMG-IV): sequencing the most valuable type-strain genomes for metagenomic binning, comparative biology and taxonomic classification.</title>
        <authorList>
            <person name="Goeker M."/>
        </authorList>
    </citation>
    <scope>NUCLEOTIDE SEQUENCE [LARGE SCALE GENOMIC DNA]</scope>
    <source>
        <strain evidence="17 18">DSM 27026</strain>
    </source>
</reference>
<evidence type="ECO:0000256" key="7">
    <source>
        <dbReference type="ARBA" id="ARBA00023186"/>
    </source>
</evidence>
<evidence type="ECO:0000256" key="14">
    <source>
        <dbReference type="RuleBase" id="RU003914"/>
    </source>
</evidence>
<comment type="caution">
    <text evidence="17">The sequence shown here is derived from an EMBL/GenBank/DDBJ whole genome shotgun (WGS) entry which is preliminary data.</text>
</comment>
<dbReference type="InterPro" id="IPR027304">
    <property type="entry name" value="Trigger_fact/SurA_dom_sf"/>
</dbReference>
<dbReference type="Gene3D" id="3.30.70.1050">
    <property type="entry name" value="Trigger factor ribosome-binding domain"/>
    <property type="match status" value="1"/>
</dbReference>
<dbReference type="GO" id="GO:0003755">
    <property type="term" value="F:peptidyl-prolyl cis-trans isomerase activity"/>
    <property type="evidence" value="ECO:0007669"/>
    <property type="project" value="UniProtKB-UniRule"/>
</dbReference>
<dbReference type="AlphaFoldDB" id="A0A840VMP9"/>
<feature type="domain" description="PPIase FKBP-type" evidence="16">
    <location>
        <begin position="163"/>
        <end position="253"/>
    </location>
</feature>
<evidence type="ECO:0000256" key="1">
    <source>
        <dbReference type="ARBA" id="ARBA00000971"/>
    </source>
</evidence>
<dbReference type="GO" id="GO:0051083">
    <property type="term" value="P:'de novo' cotranslational protein folding"/>
    <property type="evidence" value="ECO:0007669"/>
    <property type="project" value="TreeGrafter"/>
</dbReference>
<evidence type="ECO:0000256" key="6">
    <source>
        <dbReference type="ARBA" id="ARBA00023110"/>
    </source>
</evidence>
<keyword evidence="8 12" id="KW-0413">Isomerase</keyword>
<dbReference type="EC" id="5.2.1.8" evidence="3 12"/>
<dbReference type="InterPro" id="IPR046357">
    <property type="entry name" value="PPIase_dom_sf"/>
</dbReference>
<dbReference type="GO" id="GO:0005737">
    <property type="term" value="C:cytoplasm"/>
    <property type="evidence" value="ECO:0007669"/>
    <property type="project" value="UniProtKB-SubCell"/>
</dbReference>
<evidence type="ECO:0000256" key="5">
    <source>
        <dbReference type="ARBA" id="ARBA00022618"/>
    </source>
</evidence>